<evidence type="ECO:0000256" key="3">
    <source>
        <dbReference type="ARBA" id="ARBA00022898"/>
    </source>
</evidence>
<evidence type="ECO:0000259" key="7">
    <source>
        <dbReference type="Pfam" id="PF02784"/>
    </source>
</evidence>
<protein>
    <submittedName>
        <fullName evidence="8">Alanine racemase</fullName>
        <ecNumber evidence="8">5.1.1.1</ecNumber>
    </submittedName>
</protein>
<dbReference type="InterPro" id="IPR029066">
    <property type="entry name" value="PLP-binding_barrel"/>
</dbReference>
<evidence type="ECO:0000259" key="6">
    <source>
        <dbReference type="Pfam" id="PF00278"/>
    </source>
</evidence>
<keyword evidence="3 5" id="KW-0663">Pyridoxal phosphate</keyword>
<reference evidence="8" key="1">
    <citation type="submission" date="2021-06" db="EMBL/GenBank/DDBJ databases">
        <title>Halomicroarcula sp. F24A a new haloarchaeum isolated from saline soil.</title>
        <authorList>
            <person name="Duran-Viseras A."/>
            <person name="Sanchez-Porro C."/>
            <person name="Ventosa A."/>
        </authorList>
    </citation>
    <scope>NUCLEOTIDE SEQUENCE</scope>
    <source>
        <strain evidence="8">F24A</strain>
    </source>
</reference>
<evidence type="ECO:0000313" key="8">
    <source>
        <dbReference type="EMBL" id="MBX0306042.1"/>
    </source>
</evidence>
<feature type="modified residue" description="N6-(pyridoxal phosphate)lysine" evidence="5">
    <location>
        <position position="61"/>
    </location>
</feature>
<feature type="domain" description="Orn/DAP/Arg decarboxylase 2 N-terminal" evidence="7">
    <location>
        <begin position="34"/>
        <end position="289"/>
    </location>
</feature>
<proteinExistence type="predicted"/>
<dbReference type="Proteomes" id="UP000783863">
    <property type="component" value="Unassembled WGS sequence"/>
</dbReference>
<dbReference type="InterPro" id="IPR022644">
    <property type="entry name" value="De-COase2_N"/>
</dbReference>
<dbReference type="GO" id="GO:0006596">
    <property type="term" value="P:polyamine biosynthetic process"/>
    <property type="evidence" value="ECO:0007669"/>
    <property type="project" value="InterPro"/>
</dbReference>
<keyword evidence="8" id="KW-0413">Isomerase</keyword>
<dbReference type="InterPro" id="IPR000183">
    <property type="entry name" value="Orn/DAP/Arg_de-COase"/>
</dbReference>
<keyword evidence="9" id="KW-1185">Reference proteome</keyword>
<dbReference type="Gene3D" id="3.20.20.10">
    <property type="entry name" value="Alanine racemase"/>
    <property type="match status" value="1"/>
</dbReference>
<dbReference type="InterPro" id="IPR002433">
    <property type="entry name" value="Orn_de-COase"/>
</dbReference>
<organism evidence="8 9">
    <name type="scientific">Haloarcula salinisoli</name>
    <dbReference type="NCBI Taxonomy" id="2487746"/>
    <lineage>
        <taxon>Archaea</taxon>
        <taxon>Methanobacteriati</taxon>
        <taxon>Methanobacteriota</taxon>
        <taxon>Stenosarchaea group</taxon>
        <taxon>Halobacteria</taxon>
        <taxon>Halobacteriales</taxon>
        <taxon>Haloarculaceae</taxon>
        <taxon>Haloarcula</taxon>
    </lineage>
</organism>
<name>A0A8J8CA69_9EURY</name>
<dbReference type="PANTHER" id="PTHR43727:SF2">
    <property type="entry name" value="GROUP IV DECARBOXYLASE"/>
    <property type="match status" value="1"/>
</dbReference>
<keyword evidence="4" id="KW-0456">Lyase</keyword>
<keyword evidence="2" id="KW-0210">Decarboxylase</keyword>
<evidence type="ECO:0000256" key="5">
    <source>
        <dbReference type="PIRSR" id="PIRSR600183-50"/>
    </source>
</evidence>
<sequence length="424" mass="45921">MSQLTATERRERLKQYHDRVTETVESPLCFCFAADIEREYRQLRSVLDTHYPDSRIFYAVKANYNPAILSVFRKLGCGVEAFASCELQAIRAAGYAPGPVLLTGMNRSRSELATAMRWGVDRVLVDNRDELRRVSDVAAKTGSTVDVLIRVNPALNIPTKDKIATGKESSKFGLDVDSDVAMATVSEVVSDANLCLSGLQVHLGSQLQTTAPYQSAAELLIAFAAKIRAETGAVVDVVDLGGGFPVPYQEPVPTPAEIVEEMARGLTTAAADHDFPEPTLYIEPGRRLIASALGAVGQVGAIKNRPDTCYTVLDIGSNIITENWDFPVYNLTASGPETAKYTITGPLCISNDIIRKDVSIREVSLGDHIAIDKIGAYSISATSYLNASQRIPVVLVDSDGKAKLVRPREPCSEVVAIDGEETEL</sequence>
<dbReference type="AlphaFoldDB" id="A0A8J8CA69"/>
<dbReference type="GO" id="GO:0009089">
    <property type="term" value="P:lysine biosynthetic process via diaminopimelate"/>
    <property type="evidence" value="ECO:0007669"/>
    <property type="project" value="TreeGrafter"/>
</dbReference>
<dbReference type="Pfam" id="PF00278">
    <property type="entry name" value="Orn_DAP_Arg_deC"/>
    <property type="match status" value="1"/>
</dbReference>
<dbReference type="EC" id="5.1.1.1" evidence="8"/>
<feature type="active site" description="Proton donor" evidence="5">
    <location>
        <position position="348"/>
    </location>
</feature>
<dbReference type="FunFam" id="3.20.20.10:FF:000003">
    <property type="entry name" value="Diaminopimelate decarboxylase"/>
    <property type="match status" value="1"/>
</dbReference>
<dbReference type="GO" id="GO:0008836">
    <property type="term" value="F:diaminopimelate decarboxylase activity"/>
    <property type="evidence" value="ECO:0007669"/>
    <property type="project" value="TreeGrafter"/>
</dbReference>
<dbReference type="PANTHER" id="PTHR43727">
    <property type="entry name" value="DIAMINOPIMELATE DECARBOXYLASE"/>
    <property type="match status" value="1"/>
</dbReference>
<evidence type="ECO:0000256" key="4">
    <source>
        <dbReference type="ARBA" id="ARBA00023239"/>
    </source>
</evidence>
<dbReference type="GO" id="GO:0008784">
    <property type="term" value="F:alanine racemase activity"/>
    <property type="evidence" value="ECO:0007669"/>
    <property type="project" value="UniProtKB-EC"/>
</dbReference>
<dbReference type="InterPro" id="IPR022643">
    <property type="entry name" value="De-COase2_C"/>
</dbReference>
<dbReference type="Pfam" id="PF02784">
    <property type="entry name" value="Orn_Arg_deC_N"/>
    <property type="match status" value="1"/>
</dbReference>
<dbReference type="PRINTS" id="PR01182">
    <property type="entry name" value="ORNDCRBXLASE"/>
</dbReference>
<feature type="domain" description="Orn/DAP/Arg decarboxylase 2 C-terminal" evidence="6">
    <location>
        <begin position="332"/>
        <end position="375"/>
    </location>
</feature>
<comment type="caution">
    <text evidence="8">The sequence shown here is derived from an EMBL/GenBank/DDBJ whole genome shotgun (WGS) entry which is preliminary data.</text>
</comment>
<dbReference type="Gene3D" id="2.40.37.10">
    <property type="entry name" value="Lyase, Ornithine Decarboxylase, Chain A, domain 1"/>
    <property type="match status" value="1"/>
</dbReference>
<dbReference type="SUPFAM" id="SSF50621">
    <property type="entry name" value="Alanine racemase C-terminal domain-like"/>
    <property type="match status" value="1"/>
</dbReference>
<dbReference type="PRINTS" id="PR01179">
    <property type="entry name" value="ODADCRBXLASE"/>
</dbReference>
<dbReference type="InterPro" id="IPR009006">
    <property type="entry name" value="Ala_racemase/Decarboxylase_C"/>
</dbReference>
<gene>
    <name evidence="8" type="ORF">EGD98_20555</name>
</gene>
<comment type="cofactor">
    <cofactor evidence="1 5">
        <name>pyridoxal 5'-phosphate</name>
        <dbReference type="ChEBI" id="CHEBI:597326"/>
    </cofactor>
</comment>
<evidence type="ECO:0000256" key="1">
    <source>
        <dbReference type="ARBA" id="ARBA00001933"/>
    </source>
</evidence>
<evidence type="ECO:0000313" key="9">
    <source>
        <dbReference type="Proteomes" id="UP000783863"/>
    </source>
</evidence>
<accession>A0A8J8CA69</accession>
<dbReference type="SUPFAM" id="SSF51419">
    <property type="entry name" value="PLP-binding barrel"/>
    <property type="match status" value="1"/>
</dbReference>
<dbReference type="RefSeq" id="WP_220590234.1">
    <property type="nucleotide sequence ID" value="NZ_RKLQ01000007.1"/>
</dbReference>
<evidence type="ECO:0000256" key="2">
    <source>
        <dbReference type="ARBA" id="ARBA00022793"/>
    </source>
</evidence>
<dbReference type="EMBL" id="RKLQ01000007">
    <property type="protein sequence ID" value="MBX0306042.1"/>
    <property type="molecule type" value="Genomic_DNA"/>
</dbReference>